<evidence type="ECO:0000256" key="7">
    <source>
        <dbReference type="PIRSR" id="PIRSR000189-1"/>
    </source>
</evidence>
<dbReference type="PANTHER" id="PTHR11530">
    <property type="entry name" value="D-AMINO ACID OXIDASE"/>
    <property type="match status" value="1"/>
</dbReference>
<dbReference type="PROSITE" id="PS00677">
    <property type="entry name" value="DAO"/>
    <property type="match status" value="1"/>
</dbReference>
<dbReference type="OrthoDB" id="202825at2759"/>
<proteinExistence type="inferred from homology"/>
<comment type="subcellular location">
    <subcellularLocation>
        <location evidence="2">Peroxisome matrix</location>
    </subcellularLocation>
</comment>
<dbReference type="PIRSF" id="PIRSF000189">
    <property type="entry name" value="D-aa_oxidase"/>
    <property type="match status" value="1"/>
</dbReference>
<organism evidence="9 10">
    <name type="scientific">Habropoda laboriosa</name>
    <dbReference type="NCBI Taxonomy" id="597456"/>
    <lineage>
        <taxon>Eukaryota</taxon>
        <taxon>Metazoa</taxon>
        <taxon>Ecdysozoa</taxon>
        <taxon>Arthropoda</taxon>
        <taxon>Hexapoda</taxon>
        <taxon>Insecta</taxon>
        <taxon>Pterygota</taxon>
        <taxon>Neoptera</taxon>
        <taxon>Endopterygota</taxon>
        <taxon>Hymenoptera</taxon>
        <taxon>Apocrita</taxon>
        <taxon>Aculeata</taxon>
        <taxon>Apoidea</taxon>
        <taxon>Anthophila</taxon>
        <taxon>Apidae</taxon>
        <taxon>Habropoda</taxon>
    </lineage>
</organism>
<evidence type="ECO:0000256" key="6">
    <source>
        <dbReference type="ARBA" id="ARBA00023002"/>
    </source>
</evidence>
<feature type="binding site" evidence="7">
    <location>
        <position position="227"/>
    </location>
    <ligand>
        <name>D-dopa</name>
        <dbReference type="ChEBI" id="CHEBI:149689"/>
    </ligand>
</feature>
<feature type="binding site" evidence="7">
    <location>
        <position position="313"/>
    </location>
    <ligand>
        <name>D-serine</name>
        <dbReference type="ChEBI" id="CHEBI:35247"/>
    </ligand>
</feature>
<evidence type="ECO:0000313" key="10">
    <source>
        <dbReference type="Proteomes" id="UP000053825"/>
    </source>
</evidence>
<dbReference type="Gene3D" id="3.30.9.10">
    <property type="entry name" value="D-Amino Acid Oxidase, subunit A, domain 2"/>
    <property type="match status" value="1"/>
</dbReference>
<sequence length="340" mass="38100">MRAAVVGAGVIGMTSALAVKNAFPQYQVHVFASEFSPETTGDGSAGLYSPYLTGNTPRGKILQWGRITHQWLEKLWKAGLACEIGLSLVPIYRVTSDPRGFSDSSWSKVVYGAHKFTEKQLEKLNEENRANYKHGWMFLTYTAEPIRLLPWLTKQFLEAGGEVRKRKIHQLAELIDDGYDLIVNCSGLGARELVNDDTVAPIRGQVTRVIAPWVMHGLLEDDDHGHYIIPNFDNVVLGGTHQENDFDRSPRKEDAQFISSGCCRILPSLKNAKVWNEWVGLRPGRAEIRLEPQVFKYLEGREVTVVHNYGHGGSGVTMCWGCASDVVKIIRDRNKLKSHL</sequence>
<dbReference type="GO" id="GO:0005782">
    <property type="term" value="C:peroxisomal matrix"/>
    <property type="evidence" value="ECO:0007669"/>
    <property type="project" value="UniProtKB-SubCell"/>
</dbReference>
<dbReference type="GO" id="GO:0003884">
    <property type="term" value="F:D-amino-acid oxidase activity"/>
    <property type="evidence" value="ECO:0007669"/>
    <property type="project" value="InterPro"/>
</dbReference>
<evidence type="ECO:0000256" key="5">
    <source>
        <dbReference type="ARBA" id="ARBA00022827"/>
    </source>
</evidence>
<evidence type="ECO:0000256" key="2">
    <source>
        <dbReference type="ARBA" id="ARBA00004253"/>
    </source>
</evidence>
<protein>
    <submittedName>
        <fullName evidence="9">D-aspartate oxidase</fullName>
    </submittedName>
</protein>
<feature type="binding site" evidence="7">
    <location>
        <begin position="45"/>
        <end position="47"/>
    </location>
    <ligand>
        <name>FAD</name>
        <dbReference type="ChEBI" id="CHEBI:57692"/>
    </ligand>
</feature>
<dbReference type="Gene3D" id="3.40.50.720">
    <property type="entry name" value="NAD(P)-binding Rossmann-like Domain"/>
    <property type="match status" value="1"/>
</dbReference>
<dbReference type="GO" id="GO:0071949">
    <property type="term" value="F:FAD binding"/>
    <property type="evidence" value="ECO:0007669"/>
    <property type="project" value="InterPro"/>
</dbReference>
<dbReference type="InterPro" id="IPR023209">
    <property type="entry name" value="DAO"/>
</dbReference>
<dbReference type="AlphaFoldDB" id="A0A0L7QL03"/>
<evidence type="ECO:0000256" key="1">
    <source>
        <dbReference type="ARBA" id="ARBA00001974"/>
    </source>
</evidence>
<dbReference type="EMBL" id="KQ414934">
    <property type="protein sequence ID" value="KOC59303.1"/>
    <property type="molecule type" value="Genomic_DNA"/>
</dbReference>
<dbReference type="PANTHER" id="PTHR11530:SF11">
    <property type="entry name" value="D-ASPARTATE OXIDASE"/>
    <property type="match status" value="1"/>
</dbReference>
<accession>A0A0L7QL03</accession>
<evidence type="ECO:0000313" key="9">
    <source>
        <dbReference type="EMBL" id="KOC59303.1"/>
    </source>
</evidence>
<reference evidence="9 10" key="1">
    <citation type="submission" date="2015-07" db="EMBL/GenBank/DDBJ databases">
        <title>The genome of Habropoda laboriosa.</title>
        <authorList>
            <person name="Pan H."/>
            <person name="Kapheim K."/>
        </authorList>
    </citation>
    <scope>NUCLEOTIDE SEQUENCE [LARGE SCALE GENOMIC DNA]</scope>
    <source>
        <strain evidence="9">0110345459</strain>
    </source>
</reference>
<evidence type="ECO:0000256" key="4">
    <source>
        <dbReference type="ARBA" id="ARBA00022630"/>
    </source>
</evidence>
<dbReference type="InterPro" id="IPR006076">
    <property type="entry name" value="FAD-dep_OxRdtase"/>
</dbReference>
<comment type="similarity">
    <text evidence="3">Belongs to the DAMOX/DASOX family.</text>
</comment>
<evidence type="ECO:0000256" key="3">
    <source>
        <dbReference type="ARBA" id="ARBA00006730"/>
    </source>
</evidence>
<dbReference type="GO" id="GO:0019478">
    <property type="term" value="P:D-amino acid catabolic process"/>
    <property type="evidence" value="ECO:0007669"/>
    <property type="project" value="TreeGrafter"/>
</dbReference>
<feature type="binding site" evidence="7">
    <location>
        <position position="282"/>
    </location>
    <ligand>
        <name>D-dopa</name>
        <dbReference type="ChEBI" id="CHEBI:149689"/>
    </ligand>
</feature>
<dbReference type="SUPFAM" id="SSF54373">
    <property type="entry name" value="FAD-linked reductases, C-terminal domain"/>
    <property type="match status" value="1"/>
</dbReference>
<dbReference type="Proteomes" id="UP000053825">
    <property type="component" value="Unassembled WGS sequence"/>
</dbReference>
<dbReference type="SUPFAM" id="SSF51971">
    <property type="entry name" value="Nucleotide-binding domain"/>
    <property type="match status" value="1"/>
</dbReference>
<feature type="binding site" evidence="7">
    <location>
        <begin position="312"/>
        <end position="317"/>
    </location>
    <ligand>
        <name>FAD</name>
        <dbReference type="ChEBI" id="CHEBI:57692"/>
    </ligand>
</feature>
<keyword evidence="4" id="KW-0285">Flavoprotein</keyword>
<keyword evidence="10" id="KW-1185">Reference proteome</keyword>
<dbReference type="Pfam" id="PF01266">
    <property type="entry name" value="DAO"/>
    <property type="match status" value="1"/>
</dbReference>
<dbReference type="STRING" id="597456.A0A0L7QL03"/>
<feature type="domain" description="FAD dependent oxidoreductase" evidence="8">
    <location>
        <begin position="3"/>
        <end position="326"/>
    </location>
</feature>
<name>A0A0L7QL03_9HYME</name>
<gene>
    <name evidence="9" type="ORF">WH47_11489</name>
</gene>
<keyword evidence="6" id="KW-0560">Oxidoreductase</keyword>
<comment type="cofactor">
    <cofactor evidence="1 7">
        <name>FAD</name>
        <dbReference type="ChEBI" id="CHEBI:57692"/>
    </cofactor>
</comment>
<evidence type="ECO:0000259" key="8">
    <source>
        <dbReference type="Pfam" id="PF01266"/>
    </source>
</evidence>
<dbReference type="InterPro" id="IPR006181">
    <property type="entry name" value="D-amino_acid_oxidase_CS"/>
</dbReference>
<keyword evidence="5 7" id="KW-0274">FAD</keyword>